<dbReference type="Proteomes" id="UP000499080">
    <property type="component" value="Unassembled WGS sequence"/>
</dbReference>
<organism evidence="2 3">
    <name type="scientific">Araneus ventricosus</name>
    <name type="common">Orbweaver spider</name>
    <name type="synonym">Epeira ventricosa</name>
    <dbReference type="NCBI Taxonomy" id="182803"/>
    <lineage>
        <taxon>Eukaryota</taxon>
        <taxon>Metazoa</taxon>
        <taxon>Ecdysozoa</taxon>
        <taxon>Arthropoda</taxon>
        <taxon>Chelicerata</taxon>
        <taxon>Arachnida</taxon>
        <taxon>Araneae</taxon>
        <taxon>Araneomorphae</taxon>
        <taxon>Entelegynae</taxon>
        <taxon>Araneoidea</taxon>
        <taxon>Araneidae</taxon>
        <taxon>Araneus</taxon>
    </lineage>
</organism>
<sequence length="167" mass="18741">MTTTWSTTYVVGKCNVMWKLPHPVLTGGSERQLQKLTFGIDLSNYNNSVISCLLNEILDDISKKTTNITLGLGPKLFSLITSEICVEEKSDERDVKEDNPGTPPEANKQKSASEISDCYFYERQSEMELPILEFEAAKLQYMQWIGSSDELHGPLQNAKLVTTNVAF</sequence>
<proteinExistence type="predicted"/>
<keyword evidence="3" id="KW-1185">Reference proteome</keyword>
<name>A0A4Y2V6L0_ARAVE</name>
<evidence type="ECO:0000256" key="1">
    <source>
        <dbReference type="SAM" id="MobiDB-lite"/>
    </source>
</evidence>
<feature type="compositionally biased region" description="Basic and acidic residues" evidence="1">
    <location>
        <begin position="88"/>
        <end position="99"/>
    </location>
</feature>
<evidence type="ECO:0000313" key="3">
    <source>
        <dbReference type="Proteomes" id="UP000499080"/>
    </source>
</evidence>
<accession>A0A4Y2V6L0</accession>
<reference evidence="2 3" key="1">
    <citation type="journal article" date="2019" name="Sci. Rep.">
        <title>Orb-weaving spider Araneus ventricosus genome elucidates the spidroin gene catalogue.</title>
        <authorList>
            <person name="Kono N."/>
            <person name="Nakamura H."/>
            <person name="Ohtoshi R."/>
            <person name="Moran D.A.P."/>
            <person name="Shinohara A."/>
            <person name="Yoshida Y."/>
            <person name="Fujiwara M."/>
            <person name="Mori M."/>
            <person name="Tomita M."/>
            <person name="Arakawa K."/>
        </authorList>
    </citation>
    <scope>NUCLEOTIDE SEQUENCE [LARGE SCALE GENOMIC DNA]</scope>
</reference>
<feature type="region of interest" description="Disordered" evidence="1">
    <location>
        <begin position="88"/>
        <end position="111"/>
    </location>
</feature>
<protein>
    <submittedName>
        <fullName evidence="2">Uncharacterized protein</fullName>
    </submittedName>
</protein>
<evidence type="ECO:0000313" key="2">
    <source>
        <dbReference type="EMBL" id="GBO19377.1"/>
    </source>
</evidence>
<dbReference type="AlphaFoldDB" id="A0A4Y2V6L0"/>
<dbReference type="EMBL" id="BGPR01042850">
    <property type="protein sequence ID" value="GBO19377.1"/>
    <property type="molecule type" value="Genomic_DNA"/>
</dbReference>
<comment type="caution">
    <text evidence="2">The sequence shown here is derived from an EMBL/GenBank/DDBJ whole genome shotgun (WGS) entry which is preliminary data.</text>
</comment>
<dbReference type="OrthoDB" id="6506337at2759"/>
<gene>
    <name evidence="2" type="ORF">AVEN_26884_1</name>
</gene>